<evidence type="ECO:0000313" key="2">
    <source>
        <dbReference type="Proteomes" id="UP000504610"/>
    </source>
</evidence>
<dbReference type="RefSeq" id="XP_056858389.1">
    <property type="nucleotide sequence ID" value="XM_057002409.1"/>
</dbReference>
<protein>
    <submittedName>
        <fullName evidence="3">HVA22-like protein c</fullName>
    </submittedName>
</protein>
<dbReference type="AlphaFoldDB" id="A0A9W3D3X0"/>
<sequence>MAVLEAGGNAGLVLPQFNGAEHVYRHFIRPFYMNPQRASTNIWYVPQKKLNFFPKRDDDDILTAGESTWRNTAPTRIVMKEGGERRGGGGGGSNNYMIFDDDYRY</sequence>
<evidence type="ECO:0000256" key="1">
    <source>
        <dbReference type="SAM" id="MobiDB-lite"/>
    </source>
</evidence>
<dbReference type="Proteomes" id="UP000504610">
    <property type="component" value="Unplaced"/>
</dbReference>
<keyword evidence="2" id="KW-1185">Reference proteome</keyword>
<feature type="region of interest" description="Disordered" evidence="1">
    <location>
        <begin position="81"/>
        <end position="105"/>
    </location>
</feature>
<reference evidence="3" key="1">
    <citation type="submission" date="2025-08" db="UniProtKB">
        <authorList>
            <consortium name="RefSeq"/>
        </authorList>
    </citation>
    <scope>IDENTIFICATION</scope>
    <source>
        <tissue evidence="3">Leaf</tissue>
    </source>
</reference>
<name>A0A9W3D3X0_RAPSA</name>
<gene>
    <name evidence="3" type="primary">LOC130507754</name>
</gene>
<proteinExistence type="predicted"/>
<organism evidence="2 3">
    <name type="scientific">Raphanus sativus</name>
    <name type="common">Radish</name>
    <name type="synonym">Raphanus raphanistrum var. sativus</name>
    <dbReference type="NCBI Taxonomy" id="3726"/>
    <lineage>
        <taxon>Eukaryota</taxon>
        <taxon>Viridiplantae</taxon>
        <taxon>Streptophyta</taxon>
        <taxon>Embryophyta</taxon>
        <taxon>Tracheophyta</taxon>
        <taxon>Spermatophyta</taxon>
        <taxon>Magnoliopsida</taxon>
        <taxon>eudicotyledons</taxon>
        <taxon>Gunneridae</taxon>
        <taxon>Pentapetalae</taxon>
        <taxon>rosids</taxon>
        <taxon>malvids</taxon>
        <taxon>Brassicales</taxon>
        <taxon>Brassicaceae</taxon>
        <taxon>Brassiceae</taxon>
        <taxon>Raphanus</taxon>
    </lineage>
</organism>
<evidence type="ECO:0000313" key="3">
    <source>
        <dbReference type="RefSeq" id="XP_056858389.1"/>
    </source>
</evidence>
<dbReference type="GeneID" id="130507754"/>
<accession>A0A9W3D3X0</accession>
<dbReference type="OrthoDB" id="10009287at2759"/>
<dbReference type="KEGG" id="rsz:130507754"/>